<dbReference type="InterPro" id="IPR034660">
    <property type="entry name" value="DinB/YfiT-like"/>
</dbReference>
<comment type="caution">
    <text evidence="1">The sequence shown here is derived from an EMBL/GenBank/DDBJ whole genome shotgun (WGS) entry which is preliminary data.</text>
</comment>
<gene>
    <name evidence="1" type="ORF">K040078D81_15700</name>
</gene>
<protein>
    <recommendedName>
        <fullName evidence="3">DinB family protein</fullName>
    </recommendedName>
</protein>
<dbReference type="Proteomes" id="UP001600943">
    <property type="component" value="Unassembled WGS sequence"/>
</dbReference>
<evidence type="ECO:0000313" key="1">
    <source>
        <dbReference type="EMBL" id="GAA6407453.1"/>
    </source>
</evidence>
<dbReference type="SUPFAM" id="SSF109854">
    <property type="entry name" value="DinB/YfiT-like putative metalloenzymes"/>
    <property type="match status" value="1"/>
</dbReference>
<dbReference type="EMBL" id="BAABYW010000001">
    <property type="protein sequence ID" value="GAA6407453.1"/>
    <property type="molecule type" value="Genomic_DNA"/>
</dbReference>
<dbReference type="RefSeq" id="WP_095175129.1">
    <property type="nucleotide sequence ID" value="NZ_BAABYW010000001.1"/>
</dbReference>
<evidence type="ECO:0000313" key="2">
    <source>
        <dbReference type="Proteomes" id="UP001600943"/>
    </source>
</evidence>
<name>A0ABQ0B7T6_9FIRM</name>
<keyword evidence="2" id="KW-1185">Reference proteome</keyword>
<sequence>MEEERYSEIIREQTNRALWEVGNVIKCIPEDIWGKEYCGMPLWKHVYHMLHSLDLWFMNPNDTGYKEPGFHVKDLNNLDVVTEKEISREQIHDYFFWVERKIKRYIEELKDEELLESPEGCKYTGFTLILAQHRHLHTHMGMIMGFIVAETGLWPRVLGLEGEIPEGGYEKYF</sequence>
<organism evidence="1 2">
    <name type="scientific">Blautia hominis</name>
    <dbReference type="NCBI Taxonomy" id="2025493"/>
    <lineage>
        <taxon>Bacteria</taxon>
        <taxon>Bacillati</taxon>
        <taxon>Bacillota</taxon>
        <taxon>Clostridia</taxon>
        <taxon>Lachnospirales</taxon>
        <taxon>Lachnospiraceae</taxon>
        <taxon>Blautia</taxon>
    </lineage>
</organism>
<evidence type="ECO:0008006" key="3">
    <source>
        <dbReference type="Google" id="ProtNLM"/>
    </source>
</evidence>
<proteinExistence type="predicted"/>
<reference evidence="1 2" key="1">
    <citation type="submission" date="2024-04" db="EMBL/GenBank/DDBJ databases">
        <title>Defined microbial consortia suppress multidrug-resistant proinflammatory Enterobacteriaceae via ecological control.</title>
        <authorList>
            <person name="Furuichi M."/>
            <person name="Kawaguchi T."/>
            <person name="Pust M."/>
            <person name="Yasuma K."/>
            <person name="Plichta D."/>
            <person name="Hasegawa N."/>
            <person name="Ohya T."/>
            <person name="Bhattarai S."/>
            <person name="Sasajima S."/>
            <person name="Aoto Y."/>
            <person name="Tuganbaev T."/>
            <person name="Yaginuma M."/>
            <person name="Ueda M."/>
            <person name="Okahashi N."/>
            <person name="Amafuji K."/>
            <person name="Kiridooshi Y."/>
            <person name="Sugita K."/>
            <person name="Strazar M."/>
            <person name="Skelly A."/>
            <person name="Suda W."/>
            <person name="Hattori M."/>
            <person name="Nakamoto N."/>
            <person name="Caballero S."/>
            <person name="Norman J."/>
            <person name="Olle B."/>
            <person name="Tanoue T."/>
            <person name="Arita M."/>
            <person name="Bucci V."/>
            <person name="Atarashi K."/>
            <person name="Xavier R."/>
            <person name="Honda K."/>
        </authorList>
    </citation>
    <scope>NUCLEOTIDE SEQUENCE [LARGE SCALE GENOMIC DNA]</scope>
    <source>
        <strain evidence="2">k04-0078-D8-1</strain>
    </source>
</reference>
<accession>A0ABQ0B7T6</accession>